<feature type="region of interest" description="Disordered" evidence="10">
    <location>
        <begin position="663"/>
        <end position="683"/>
    </location>
</feature>
<evidence type="ECO:0000256" key="3">
    <source>
        <dbReference type="ARBA" id="ARBA00022553"/>
    </source>
</evidence>
<comment type="caution">
    <text evidence="14">The sequence shown here is derived from an EMBL/GenBank/DDBJ whole genome shotgun (WGS) entry which is preliminary data.</text>
</comment>
<dbReference type="EMBL" id="JAGGKG010000016">
    <property type="protein sequence ID" value="MBP1906498.1"/>
    <property type="molecule type" value="Genomic_DNA"/>
</dbReference>
<evidence type="ECO:0000256" key="10">
    <source>
        <dbReference type="SAM" id="MobiDB-lite"/>
    </source>
</evidence>
<evidence type="ECO:0000256" key="5">
    <source>
        <dbReference type="ARBA" id="ARBA00022741"/>
    </source>
</evidence>
<dbReference type="Pfam" id="PF06580">
    <property type="entry name" value="His_kinase"/>
    <property type="match status" value="1"/>
</dbReference>
<dbReference type="CDD" id="cd16922">
    <property type="entry name" value="HATPase_EvgS-ArcB-TorS-like"/>
    <property type="match status" value="1"/>
</dbReference>
<organism evidence="14 15">
    <name type="scientific">Paenibacillus turicensis</name>
    <dbReference type="NCBI Taxonomy" id="160487"/>
    <lineage>
        <taxon>Bacteria</taxon>
        <taxon>Bacillati</taxon>
        <taxon>Bacillota</taxon>
        <taxon>Bacilli</taxon>
        <taxon>Bacillales</taxon>
        <taxon>Paenibacillaceae</taxon>
        <taxon>Paenibacillus</taxon>
    </lineage>
</organism>
<dbReference type="CDD" id="cd00082">
    <property type="entry name" value="HisKA"/>
    <property type="match status" value="1"/>
</dbReference>
<dbReference type="SMART" id="SM00387">
    <property type="entry name" value="HATPase_c"/>
    <property type="match status" value="2"/>
</dbReference>
<feature type="domain" description="Histidine kinase" evidence="12">
    <location>
        <begin position="940"/>
        <end position="1037"/>
    </location>
</feature>
<dbReference type="PANTHER" id="PTHR43547:SF2">
    <property type="entry name" value="HYBRID SIGNAL TRANSDUCTION HISTIDINE KINASE C"/>
    <property type="match status" value="1"/>
</dbReference>
<sequence length="1039" mass="118153">MKRQLSVLIGMLLVFTVASSVFIYEWLNSTGNYPEAREGVLDARSWRFSDNGIIPLRGEWEFYKGKLLTPKDFADHAEKLQAERLLLQVPEKWDNRVSVDGHGAGTYRLRLLVSDLGDYSLRIKKIRLSSRIFMEGEEIGGNGKPALSAQDFIPNNVPFLGRIDVEDKTVEIIVQVASFRYVEGGIVQAPEFGLTEDVMNRRDNARMADMIVITTLLTFGIFFAGMFRQWRREPYLIYFSLFCCSLGLFFSIDNEIIAANLFPSMSFLLLQKLLFILPYFTMFFFIHYVRLSLHDQSGRYFKTFIWSSYVYLLLLIVSPNEYLLTLFWFGAVLQIIGFCFIFLIIIRNRQQGVKVYYIMLGAFFLTITWIVAQARYQLAIDSPYYLTITLVLVVLSQSFLMTDQMQGAFLKSERLAQQLLVRDRQKDEFLAKTSHELRTPLHGIVNLSESLLENKETPLASEHRENIRLLHLIGRRLSGLVNDILDMNRIRYGQLNVHLKPVDLYVSTRFVMETLSIAPFKSSVRLVNELPTRLPLILADENRLRQILYNLLENGLKYTDQGTVSISAEQREELLYISVSDTGKGIHREAMENLFEPFFQHDEEGFHSRDGIGLGLSISKQLVELQGGQLQVQSEVGIGSQFTFTLPVFLDNVQEAAITLEKSEAGQQNHPKMGSDRSNKEYGNWSEQHPLLQEGYAPPLMASHMSLNDGEIFHILIVDDEPSNLKVAMDAIDSLGHTYTTAGGGVEALEALRELKPDLVLLDLMMPEISGLDICLEIRTLYDLAELPVLMLTASGQTRDIIAAFSAGANDILQKPFELAELRARVQSLLAMKSSSERAVRREMDFLQAQIPPHFLYNSLNAMVGLSYKDVDKLRATIHHLTTYLRAKFTFVFHGDEVPLERELELVRAYLAIEQLRFGQRLAVRYTIDEDAHILLPPLILQPIVENAVRHGIGQKPEGGTVDIIISKRDWGIEIIVEDDGVGMGEDKLKLLMMGKPSGVGIYNVNRRLQMRYGRSLDIVSQPNKGTKITIYLTEARHA</sequence>
<evidence type="ECO:0000256" key="6">
    <source>
        <dbReference type="ARBA" id="ARBA00022777"/>
    </source>
</evidence>
<dbReference type="SUPFAM" id="SSF55874">
    <property type="entry name" value="ATPase domain of HSP90 chaperone/DNA topoisomerase II/histidine kinase"/>
    <property type="match status" value="2"/>
</dbReference>
<evidence type="ECO:0000259" key="12">
    <source>
        <dbReference type="PROSITE" id="PS50109"/>
    </source>
</evidence>
<dbReference type="SUPFAM" id="SSF52172">
    <property type="entry name" value="CheY-like"/>
    <property type="match status" value="1"/>
</dbReference>
<dbReference type="EC" id="2.7.13.3" evidence="2"/>
<evidence type="ECO:0000256" key="1">
    <source>
        <dbReference type="ARBA" id="ARBA00000085"/>
    </source>
</evidence>
<name>A0ABS4FV91_9BACL</name>
<keyword evidence="11" id="KW-0812">Transmembrane</keyword>
<dbReference type="PROSITE" id="PS50109">
    <property type="entry name" value="HIS_KIN"/>
    <property type="match status" value="2"/>
</dbReference>
<evidence type="ECO:0000313" key="15">
    <source>
        <dbReference type="Proteomes" id="UP001519272"/>
    </source>
</evidence>
<keyword evidence="5" id="KW-0547">Nucleotide-binding</keyword>
<dbReference type="GO" id="GO:0016301">
    <property type="term" value="F:kinase activity"/>
    <property type="evidence" value="ECO:0007669"/>
    <property type="project" value="UniProtKB-KW"/>
</dbReference>
<feature type="transmembrane region" description="Helical" evidence="11">
    <location>
        <begin position="300"/>
        <end position="317"/>
    </location>
</feature>
<proteinExistence type="predicted"/>
<evidence type="ECO:0000256" key="2">
    <source>
        <dbReference type="ARBA" id="ARBA00012438"/>
    </source>
</evidence>
<feature type="transmembrane region" description="Helical" evidence="11">
    <location>
        <begin position="235"/>
        <end position="252"/>
    </location>
</feature>
<dbReference type="InterPro" id="IPR001789">
    <property type="entry name" value="Sig_transdc_resp-reg_receiver"/>
</dbReference>
<keyword evidence="11" id="KW-0472">Membrane</keyword>
<dbReference type="Proteomes" id="UP001519272">
    <property type="component" value="Unassembled WGS sequence"/>
</dbReference>
<dbReference type="InterPro" id="IPR036890">
    <property type="entry name" value="HATPase_C_sf"/>
</dbReference>
<keyword evidence="3 9" id="KW-0597">Phosphoprotein</keyword>
<feature type="transmembrane region" description="Helical" evidence="11">
    <location>
        <begin position="323"/>
        <end position="346"/>
    </location>
</feature>
<feature type="transmembrane region" description="Helical" evidence="11">
    <location>
        <begin position="210"/>
        <end position="228"/>
    </location>
</feature>
<reference evidence="14 15" key="1">
    <citation type="submission" date="2021-03" db="EMBL/GenBank/DDBJ databases">
        <title>Genomic Encyclopedia of Type Strains, Phase IV (KMG-IV): sequencing the most valuable type-strain genomes for metagenomic binning, comparative biology and taxonomic classification.</title>
        <authorList>
            <person name="Goeker M."/>
        </authorList>
    </citation>
    <scope>NUCLEOTIDE SEQUENCE [LARGE SCALE GENOMIC DNA]</scope>
    <source>
        <strain evidence="14 15">DSM 14349</strain>
    </source>
</reference>
<evidence type="ECO:0000256" key="11">
    <source>
        <dbReference type="SAM" id="Phobius"/>
    </source>
</evidence>
<dbReference type="InterPro" id="IPR003661">
    <property type="entry name" value="HisK_dim/P_dom"/>
</dbReference>
<dbReference type="InterPro" id="IPR011623">
    <property type="entry name" value="7TMR_DISM_rcpt_extracell_dom1"/>
</dbReference>
<dbReference type="PANTHER" id="PTHR43547">
    <property type="entry name" value="TWO-COMPONENT HISTIDINE KINASE"/>
    <property type="match status" value="1"/>
</dbReference>
<gene>
    <name evidence="14" type="ORF">J2Z32_003160</name>
</gene>
<dbReference type="SMART" id="SM00448">
    <property type="entry name" value="REC"/>
    <property type="match status" value="1"/>
</dbReference>
<dbReference type="InterPro" id="IPR003594">
    <property type="entry name" value="HATPase_dom"/>
</dbReference>
<keyword evidence="8" id="KW-0902">Two-component regulatory system</keyword>
<keyword evidence="15" id="KW-1185">Reference proteome</keyword>
<dbReference type="InterPro" id="IPR036097">
    <property type="entry name" value="HisK_dim/P_sf"/>
</dbReference>
<dbReference type="InterPro" id="IPR010559">
    <property type="entry name" value="Sig_transdc_His_kin_internal"/>
</dbReference>
<feature type="modified residue" description="4-aspartylphosphate" evidence="9">
    <location>
        <position position="763"/>
    </location>
</feature>
<keyword evidence="7" id="KW-0067">ATP-binding</keyword>
<evidence type="ECO:0000256" key="4">
    <source>
        <dbReference type="ARBA" id="ARBA00022679"/>
    </source>
</evidence>
<keyword evidence="4" id="KW-0808">Transferase</keyword>
<protein>
    <recommendedName>
        <fullName evidence="2">histidine kinase</fullName>
        <ecNumber evidence="2">2.7.13.3</ecNumber>
    </recommendedName>
</protein>
<dbReference type="Pfam" id="PF02518">
    <property type="entry name" value="HATPase_c"/>
    <property type="match status" value="2"/>
</dbReference>
<dbReference type="Gene3D" id="3.30.565.10">
    <property type="entry name" value="Histidine kinase-like ATPase, C-terminal domain"/>
    <property type="match status" value="2"/>
</dbReference>
<accession>A0ABS4FV91</accession>
<dbReference type="InterPro" id="IPR011006">
    <property type="entry name" value="CheY-like_superfamily"/>
</dbReference>
<dbReference type="Pfam" id="PF00512">
    <property type="entry name" value="HisKA"/>
    <property type="match status" value="1"/>
</dbReference>
<dbReference type="SUPFAM" id="SSF47384">
    <property type="entry name" value="Homodimeric domain of signal transducing histidine kinase"/>
    <property type="match status" value="1"/>
</dbReference>
<evidence type="ECO:0000256" key="7">
    <source>
        <dbReference type="ARBA" id="ARBA00022840"/>
    </source>
</evidence>
<dbReference type="Gene3D" id="3.40.50.2300">
    <property type="match status" value="1"/>
</dbReference>
<feature type="domain" description="Histidine kinase" evidence="12">
    <location>
        <begin position="432"/>
        <end position="650"/>
    </location>
</feature>
<dbReference type="InterPro" id="IPR004358">
    <property type="entry name" value="Sig_transdc_His_kin-like_C"/>
</dbReference>
<evidence type="ECO:0000256" key="9">
    <source>
        <dbReference type="PROSITE-ProRule" id="PRU00169"/>
    </source>
</evidence>
<dbReference type="Gene3D" id="1.10.287.130">
    <property type="match status" value="1"/>
</dbReference>
<feature type="transmembrane region" description="Helical" evidence="11">
    <location>
        <begin position="355"/>
        <end position="372"/>
    </location>
</feature>
<dbReference type="Pfam" id="PF07695">
    <property type="entry name" value="7TMR-DISM_7TM"/>
    <property type="match status" value="1"/>
</dbReference>
<feature type="domain" description="Response regulatory" evidence="13">
    <location>
        <begin position="714"/>
        <end position="830"/>
    </location>
</feature>
<dbReference type="RefSeq" id="WP_210090099.1">
    <property type="nucleotide sequence ID" value="NZ_JAGGKG010000016.1"/>
</dbReference>
<comment type="catalytic activity">
    <reaction evidence="1">
        <text>ATP + protein L-histidine = ADP + protein N-phospho-L-histidine.</text>
        <dbReference type="EC" id="2.7.13.3"/>
    </reaction>
</comment>
<keyword evidence="6 14" id="KW-0418">Kinase</keyword>
<dbReference type="PRINTS" id="PR00344">
    <property type="entry name" value="BCTRLSENSOR"/>
</dbReference>
<dbReference type="Pfam" id="PF00072">
    <property type="entry name" value="Response_reg"/>
    <property type="match status" value="1"/>
</dbReference>
<dbReference type="PROSITE" id="PS50110">
    <property type="entry name" value="RESPONSE_REGULATORY"/>
    <property type="match status" value="1"/>
</dbReference>
<keyword evidence="11" id="KW-1133">Transmembrane helix</keyword>
<feature type="transmembrane region" description="Helical" evidence="11">
    <location>
        <begin position="264"/>
        <end position="288"/>
    </location>
</feature>
<evidence type="ECO:0000313" key="14">
    <source>
        <dbReference type="EMBL" id="MBP1906498.1"/>
    </source>
</evidence>
<dbReference type="InterPro" id="IPR005467">
    <property type="entry name" value="His_kinase_dom"/>
</dbReference>
<evidence type="ECO:0000256" key="8">
    <source>
        <dbReference type="ARBA" id="ARBA00023012"/>
    </source>
</evidence>
<evidence type="ECO:0000259" key="13">
    <source>
        <dbReference type="PROSITE" id="PS50110"/>
    </source>
</evidence>
<dbReference type="SMART" id="SM00388">
    <property type="entry name" value="HisKA"/>
    <property type="match status" value="1"/>
</dbReference>